<dbReference type="Pfam" id="PF24758">
    <property type="entry name" value="LRR_At5g56370"/>
    <property type="match status" value="1"/>
</dbReference>
<dbReference type="AlphaFoldDB" id="A0A811PWD7"/>
<evidence type="ECO:0000256" key="1">
    <source>
        <dbReference type="SAM" id="MobiDB-lite"/>
    </source>
</evidence>
<dbReference type="InterPro" id="IPR036047">
    <property type="entry name" value="F-box-like_dom_sf"/>
</dbReference>
<keyword evidence="5" id="KW-1185">Reference proteome</keyword>
<evidence type="ECO:0008006" key="6">
    <source>
        <dbReference type="Google" id="ProtNLM"/>
    </source>
</evidence>
<dbReference type="Proteomes" id="UP000604825">
    <property type="component" value="Unassembled WGS sequence"/>
</dbReference>
<dbReference type="InterPro" id="IPR032675">
    <property type="entry name" value="LRR_dom_sf"/>
</dbReference>
<dbReference type="FunFam" id="1.20.1280.50:FF:000037">
    <property type="entry name" value="F-box protein SKIP19"/>
    <property type="match status" value="1"/>
</dbReference>
<protein>
    <recommendedName>
        <fullName evidence="6">F-box domain-containing protein</fullName>
    </recommendedName>
</protein>
<name>A0A811PWD7_9POAL</name>
<organism evidence="4 5">
    <name type="scientific">Miscanthus lutarioriparius</name>
    <dbReference type="NCBI Taxonomy" id="422564"/>
    <lineage>
        <taxon>Eukaryota</taxon>
        <taxon>Viridiplantae</taxon>
        <taxon>Streptophyta</taxon>
        <taxon>Embryophyta</taxon>
        <taxon>Tracheophyta</taxon>
        <taxon>Spermatophyta</taxon>
        <taxon>Magnoliopsida</taxon>
        <taxon>Liliopsida</taxon>
        <taxon>Poales</taxon>
        <taxon>Poaceae</taxon>
        <taxon>PACMAD clade</taxon>
        <taxon>Panicoideae</taxon>
        <taxon>Andropogonodae</taxon>
        <taxon>Andropogoneae</taxon>
        <taxon>Saccharinae</taxon>
        <taxon>Miscanthus</taxon>
    </lineage>
</organism>
<dbReference type="InterPro" id="IPR001810">
    <property type="entry name" value="F-box_dom"/>
</dbReference>
<accession>A0A811PWD7</accession>
<sequence>MTSWPFSRFRQRSRLADSVDISGSRASIPKSGVNKYRATSKFCHLDLASFCTQYGCSTAREMVLGVAKGTRMEPGTPSEPEPTPSDGSRDWSELPLDALVLVFARLGPVEILMGSGLVCHSWLQAAKEPSLWASLDMSNHRAIEEMHAGVLREMARVAVDRSKGRLEAFSGKYFVTDELLKHISARSSSASLRSLSLVSCNEVTNKGFTELVTHAPRLEDLSLELCPNVGGRHVFESAGRACPRLRRFSLRRECFRFSLNYSRRTAEALGIAAAMPGLRSLTLVSCNINNDELAAVVEGCPRLETLCLRDCYKVIADGSLRAKCAGIRTLTLPDRV</sequence>
<dbReference type="SUPFAM" id="SSF81383">
    <property type="entry name" value="F-box domain"/>
    <property type="match status" value="1"/>
</dbReference>
<dbReference type="OrthoDB" id="2095648at2759"/>
<dbReference type="Gene3D" id="3.80.10.10">
    <property type="entry name" value="Ribonuclease Inhibitor"/>
    <property type="match status" value="1"/>
</dbReference>
<dbReference type="InterPro" id="IPR006553">
    <property type="entry name" value="Leu-rich_rpt_Cys-con_subtyp"/>
</dbReference>
<dbReference type="EMBL" id="CAJGYO010000007">
    <property type="protein sequence ID" value="CAD6246985.1"/>
    <property type="molecule type" value="Genomic_DNA"/>
</dbReference>
<proteinExistence type="predicted"/>
<feature type="region of interest" description="Disordered" evidence="1">
    <location>
        <begin position="70"/>
        <end position="90"/>
    </location>
</feature>
<feature type="domain" description="F-box" evidence="2">
    <location>
        <begin position="91"/>
        <end position="137"/>
    </location>
</feature>
<comment type="caution">
    <text evidence="4">The sequence shown here is derived from an EMBL/GenBank/DDBJ whole genome shotgun (WGS) entry which is preliminary data.</text>
</comment>
<feature type="domain" description="F-box/LRR-repeat protein 15/At3g58940/PEG3-like LRR" evidence="3">
    <location>
        <begin position="242"/>
        <end position="316"/>
    </location>
</feature>
<dbReference type="PANTHER" id="PTHR38926:SF71">
    <property type="entry name" value="OS08G0194350 PROTEIN"/>
    <property type="match status" value="1"/>
</dbReference>
<dbReference type="SUPFAM" id="SSF52047">
    <property type="entry name" value="RNI-like"/>
    <property type="match status" value="1"/>
</dbReference>
<evidence type="ECO:0000259" key="2">
    <source>
        <dbReference type="Pfam" id="PF12937"/>
    </source>
</evidence>
<dbReference type="PANTHER" id="PTHR38926">
    <property type="entry name" value="F-BOX DOMAIN CONTAINING PROTEIN, EXPRESSED"/>
    <property type="match status" value="1"/>
</dbReference>
<gene>
    <name evidence="4" type="ORF">NCGR_LOCUS31217</name>
</gene>
<reference evidence="4" key="1">
    <citation type="submission" date="2020-10" db="EMBL/GenBank/DDBJ databases">
        <authorList>
            <person name="Han B."/>
            <person name="Lu T."/>
            <person name="Zhao Q."/>
            <person name="Huang X."/>
            <person name="Zhao Y."/>
        </authorList>
    </citation>
    <scope>NUCLEOTIDE SEQUENCE</scope>
</reference>
<dbReference type="Gene3D" id="1.20.1280.50">
    <property type="match status" value="1"/>
</dbReference>
<dbReference type="InterPro" id="IPR055411">
    <property type="entry name" value="LRR_FXL15/At3g58940/PEG3-like"/>
</dbReference>
<dbReference type="Pfam" id="PF12937">
    <property type="entry name" value="F-box-like"/>
    <property type="match status" value="1"/>
</dbReference>
<evidence type="ECO:0000313" key="4">
    <source>
        <dbReference type="EMBL" id="CAD6246985.1"/>
    </source>
</evidence>
<evidence type="ECO:0000313" key="5">
    <source>
        <dbReference type="Proteomes" id="UP000604825"/>
    </source>
</evidence>
<dbReference type="SMART" id="SM00367">
    <property type="entry name" value="LRR_CC"/>
    <property type="match status" value="3"/>
</dbReference>
<evidence type="ECO:0000259" key="3">
    <source>
        <dbReference type="Pfam" id="PF24758"/>
    </source>
</evidence>